<sequence length="93" mass="10815">MSRKTKRITTNDYIRVLKYYKLEIPSNNSSIKSRAEDILAQKLCKCIKKVDKRISGNEKKAIAICSKGVFTRKGLSRGKFECKKKNRVTFKKR</sequence>
<reference evidence="1" key="1">
    <citation type="journal article" date="2020" name="Nature">
        <title>Giant virus diversity and host interactions through global metagenomics.</title>
        <authorList>
            <person name="Schulz F."/>
            <person name="Roux S."/>
            <person name="Paez-Espino D."/>
            <person name="Jungbluth S."/>
            <person name="Walsh D.A."/>
            <person name="Denef V.J."/>
            <person name="McMahon K.D."/>
            <person name="Konstantinidis K.T."/>
            <person name="Eloe-Fadrosh E.A."/>
            <person name="Kyrpides N.C."/>
            <person name="Woyke T."/>
        </authorList>
    </citation>
    <scope>NUCLEOTIDE SEQUENCE</scope>
    <source>
        <strain evidence="1">GVMAG-M-3300009182-46</strain>
    </source>
</reference>
<accession>A0A6C0F5E3</accession>
<dbReference type="EMBL" id="MN739030">
    <property type="protein sequence ID" value="QHT36081.1"/>
    <property type="molecule type" value="Genomic_DNA"/>
</dbReference>
<evidence type="ECO:0000313" key="1">
    <source>
        <dbReference type="EMBL" id="QHT36081.1"/>
    </source>
</evidence>
<proteinExistence type="predicted"/>
<organism evidence="1">
    <name type="scientific">viral metagenome</name>
    <dbReference type="NCBI Taxonomy" id="1070528"/>
    <lineage>
        <taxon>unclassified sequences</taxon>
        <taxon>metagenomes</taxon>
        <taxon>organismal metagenomes</taxon>
    </lineage>
</organism>
<name>A0A6C0F5E3_9ZZZZ</name>
<protein>
    <submittedName>
        <fullName evidence="1">Uncharacterized protein</fullName>
    </submittedName>
</protein>
<dbReference type="AlphaFoldDB" id="A0A6C0F5E3"/>